<dbReference type="PANTHER" id="PTHR43433:SF10">
    <property type="entry name" value="AB HYDROLASE-1 DOMAIN-CONTAINING PROTEIN"/>
    <property type="match status" value="1"/>
</dbReference>
<feature type="compositionally biased region" description="Polar residues" evidence="1">
    <location>
        <begin position="865"/>
        <end position="876"/>
    </location>
</feature>
<feature type="compositionally biased region" description="Low complexity" evidence="1">
    <location>
        <begin position="832"/>
        <end position="843"/>
    </location>
</feature>
<dbReference type="Proteomes" id="UP000490939">
    <property type="component" value="Unassembled WGS sequence"/>
</dbReference>
<feature type="region of interest" description="Disordered" evidence="1">
    <location>
        <begin position="832"/>
        <end position="881"/>
    </location>
</feature>
<feature type="region of interest" description="Disordered" evidence="1">
    <location>
        <begin position="93"/>
        <end position="128"/>
    </location>
</feature>
<dbReference type="Gene3D" id="3.40.50.1820">
    <property type="entry name" value="alpha/beta hydrolase"/>
    <property type="match status" value="1"/>
</dbReference>
<evidence type="ECO:0000313" key="3">
    <source>
        <dbReference type="EMBL" id="KAE9978072.1"/>
    </source>
</evidence>
<evidence type="ECO:0000259" key="2">
    <source>
        <dbReference type="Pfam" id="PF00561"/>
    </source>
</evidence>
<proteinExistence type="predicted"/>
<reference evidence="3 5" key="1">
    <citation type="submission" date="2018-12" db="EMBL/GenBank/DDBJ databases">
        <title>Venturia inaequalis Genome Resource.</title>
        <authorList>
            <person name="Lichtner F.J."/>
        </authorList>
    </citation>
    <scope>NUCLEOTIDE SEQUENCE [LARGE SCALE GENOMIC DNA]</scope>
    <source>
        <strain evidence="3 5">120213</strain>
        <strain evidence="4 6">DMI_063113</strain>
    </source>
</reference>
<dbReference type="InterPro" id="IPR000073">
    <property type="entry name" value="AB_hydrolase_1"/>
</dbReference>
<protein>
    <recommendedName>
        <fullName evidence="2">AB hydrolase-1 domain-containing protein</fullName>
    </recommendedName>
</protein>
<dbReference type="EMBL" id="WNWS01000142">
    <property type="protein sequence ID" value="KAE9978072.1"/>
    <property type="molecule type" value="Genomic_DNA"/>
</dbReference>
<evidence type="ECO:0000313" key="4">
    <source>
        <dbReference type="EMBL" id="KAE9979669.1"/>
    </source>
</evidence>
<evidence type="ECO:0000256" key="1">
    <source>
        <dbReference type="SAM" id="MobiDB-lite"/>
    </source>
</evidence>
<feature type="region of interest" description="Disordered" evidence="1">
    <location>
        <begin position="153"/>
        <end position="177"/>
    </location>
</feature>
<dbReference type="Proteomes" id="UP000447873">
    <property type="component" value="Unassembled WGS sequence"/>
</dbReference>
<accession>A0A8H3Z296</accession>
<feature type="compositionally biased region" description="Basic and acidic residues" evidence="1">
    <location>
        <begin position="629"/>
        <end position="649"/>
    </location>
</feature>
<feature type="region of interest" description="Disordered" evidence="1">
    <location>
        <begin position="1"/>
        <end position="81"/>
    </location>
</feature>
<sequence length="1060" mass="115773">METAALERPPIPMRRGNRAWSDATYDERPKTIAIPPVPPLTPVNAQPAPAYSNPDLRRRTAPSSVLVKKRRDRGPQSEQVISSLIDSLADISIERPPSPARPNNGATTSHPTPLLRKKPSFAGSAGTGVAMDYDTYRRALTEDFMVADDAAEPPVIRTTKRPSGLSELTAPKKSHQHALGSYLRSGYARSTSALSIHSRDDDTKSIGKISVETVRRRSLASASRESLESRLSAKKGPKSVISPMKDRFRSSKDLEYSGHMPNGVIVSDNLYDPDDHRISPRRVSHPINHTIEEEPSASYPPAIARAPESSIREGKRPMAYDSAIDTSSANGPAVPSRRSSLRRDSSLPRHAHSPNSRAVSESLPEEDEDQVAPRTDPLEGADTEVTKRIRELKAKKEEREREARRSPTPEFESASQPEFNFASDAPLAPAPLHLSPDESRSAAKSIRAAQLGPIRVPSQGILPNGAAKAFTPAGRPTTPLTPTALPIDYSYVVQSLDENCAPPSAKPPSTKGSISSSLGRPCVAPSVTQQRRRSAATGGRSAISRTVTSKTLGSERTGYSDLLDPPLDTRDDSPVERQSIDTNSTDGTPNIPRKSSSITSKRRRWSHPELPLGVERNSSMRASDLAVRPPERPEKIVEERPSSSDSVDRDVNCFVHAPRLSQKIRHHASGRTIAFSEVGDPKGHAVFCCVGMGLTRYVTAFYDELALTLKLRLITPDRPGVGGSQSDPNGTPLSWSDDVLAICQALHISKFSIMAHSAGAIYALATALRMPQHIRGRVHLLAPWIPPSQMAPIGITKQDPPPGAQLPKSQRFLRVLPAPFLRVANTGFLSAASSSLSPNGSSTPKKEKKRKSLLSNKDKDRADSRNSSPAPISRNLTEPLLDTRRESIMLMDQQNMPDGPRLLTSKSMRNLQSPPLAQTSAHQRQRSLEEDLARREDYDSKLTLAIWGLATTNANPAIDLLVCLERNQAIGFMYKDITRAVVIHHGSKDTRVPVENVKWLGTAMRRCEVRVLEGEGHGLMASASVMGGVLEEVGREWRDWEEAVKKGETTLGAGGERKWR</sequence>
<dbReference type="OrthoDB" id="435520at2759"/>
<feature type="domain" description="AB hydrolase-1" evidence="2">
    <location>
        <begin position="710"/>
        <end position="811"/>
    </location>
</feature>
<dbReference type="PANTHER" id="PTHR43433">
    <property type="entry name" value="HYDROLASE, ALPHA/BETA FOLD FAMILY PROTEIN"/>
    <property type="match status" value="1"/>
</dbReference>
<evidence type="ECO:0000313" key="6">
    <source>
        <dbReference type="Proteomes" id="UP000490939"/>
    </source>
</evidence>
<feature type="compositionally biased region" description="Low complexity" evidence="1">
    <location>
        <begin position="422"/>
        <end position="434"/>
    </location>
</feature>
<dbReference type="Pfam" id="PF00561">
    <property type="entry name" value="Abhydrolase_1"/>
    <property type="match status" value="1"/>
</dbReference>
<dbReference type="InterPro" id="IPR050471">
    <property type="entry name" value="AB_hydrolase"/>
</dbReference>
<feature type="region of interest" description="Disordered" evidence="1">
    <location>
        <begin position="501"/>
        <end position="649"/>
    </location>
</feature>
<feature type="compositionally biased region" description="Low complexity" evidence="1">
    <location>
        <begin position="535"/>
        <end position="545"/>
    </location>
</feature>
<keyword evidence="6" id="KW-1185">Reference proteome</keyword>
<dbReference type="EMBL" id="WNWR01000407">
    <property type="protein sequence ID" value="KAE9979669.1"/>
    <property type="molecule type" value="Genomic_DNA"/>
</dbReference>
<dbReference type="AlphaFoldDB" id="A0A8H3Z296"/>
<name>A0A8H3Z296_VENIN</name>
<feature type="compositionally biased region" description="Basic and acidic residues" evidence="1">
    <location>
        <begin position="567"/>
        <end position="579"/>
    </location>
</feature>
<dbReference type="InterPro" id="IPR029058">
    <property type="entry name" value="AB_hydrolase_fold"/>
</dbReference>
<gene>
    <name evidence="4" type="ORF">EG327_006926</name>
    <name evidence="3" type="ORF">EG328_001692</name>
</gene>
<feature type="region of interest" description="Disordered" evidence="1">
    <location>
        <begin position="215"/>
        <end position="246"/>
    </location>
</feature>
<organism evidence="3 5">
    <name type="scientific">Venturia inaequalis</name>
    <name type="common">Apple scab fungus</name>
    <dbReference type="NCBI Taxonomy" id="5025"/>
    <lineage>
        <taxon>Eukaryota</taxon>
        <taxon>Fungi</taxon>
        <taxon>Dikarya</taxon>
        <taxon>Ascomycota</taxon>
        <taxon>Pezizomycotina</taxon>
        <taxon>Dothideomycetes</taxon>
        <taxon>Pleosporomycetidae</taxon>
        <taxon>Venturiales</taxon>
        <taxon>Venturiaceae</taxon>
        <taxon>Venturia</taxon>
    </lineage>
</organism>
<dbReference type="SUPFAM" id="SSF53474">
    <property type="entry name" value="alpha/beta-Hydrolases"/>
    <property type="match status" value="1"/>
</dbReference>
<feature type="region of interest" description="Disordered" evidence="1">
    <location>
        <begin position="272"/>
        <end position="445"/>
    </location>
</feature>
<evidence type="ECO:0000313" key="5">
    <source>
        <dbReference type="Proteomes" id="UP000447873"/>
    </source>
</evidence>
<feature type="compositionally biased region" description="Basic and acidic residues" evidence="1">
    <location>
        <begin position="384"/>
        <end position="407"/>
    </location>
</feature>
<comment type="caution">
    <text evidence="3">The sequence shown here is derived from an EMBL/GenBank/DDBJ whole genome shotgun (WGS) entry which is preliminary data.</text>
</comment>